<dbReference type="GeneID" id="113723834"/>
<sequence>MMKSVDGLASFLPPLTLTPSSTFSSSKPSFIMPSSSTTVVPFNFRNYFPLKSHSPQFNLRKKFLLLVRASDDNKSNNGEDSSNPLSKEGLKDDNNTNSNGIYGDNGDPDNVVAVGLTGVLAWASVQVLWQLFVISIAILLAALKYSFIAALLIFILITLLQHY</sequence>
<keyword evidence="2" id="KW-0472">Membrane</keyword>
<dbReference type="OrthoDB" id="1922241at2759"/>
<feature type="region of interest" description="Disordered" evidence="1">
    <location>
        <begin position="73"/>
        <end position="103"/>
    </location>
</feature>
<evidence type="ECO:0000313" key="3">
    <source>
        <dbReference type="Proteomes" id="UP001652660"/>
    </source>
</evidence>
<gene>
    <name evidence="4" type="primary">LOC113723834</name>
</gene>
<reference evidence="3" key="1">
    <citation type="journal article" date="2025" name="Foods">
        <title>Unveiling the Microbial Signatures of Arabica Coffee Cherries: Insights into Ripeness Specific Diversity, Functional Traits, and Implications for Quality and Safety.</title>
        <authorList>
            <consortium name="RefSeq"/>
            <person name="Tenea G.N."/>
            <person name="Cifuentes V."/>
            <person name="Reyes P."/>
            <person name="Cevallos-Vallejos M."/>
        </authorList>
    </citation>
    <scope>NUCLEOTIDE SEQUENCE [LARGE SCALE GENOMIC DNA]</scope>
</reference>
<organism evidence="3 4">
    <name type="scientific">Coffea arabica</name>
    <name type="common">Arabian coffee</name>
    <dbReference type="NCBI Taxonomy" id="13443"/>
    <lineage>
        <taxon>Eukaryota</taxon>
        <taxon>Viridiplantae</taxon>
        <taxon>Streptophyta</taxon>
        <taxon>Embryophyta</taxon>
        <taxon>Tracheophyta</taxon>
        <taxon>Spermatophyta</taxon>
        <taxon>Magnoliopsida</taxon>
        <taxon>eudicotyledons</taxon>
        <taxon>Gunneridae</taxon>
        <taxon>Pentapetalae</taxon>
        <taxon>asterids</taxon>
        <taxon>lamiids</taxon>
        <taxon>Gentianales</taxon>
        <taxon>Rubiaceae</taxon>
        <taxon>Ixoroideae</taxon>
        <taxon>Gardenieae complex</taxon>
        <taxon>Bertiereae - Coffeeae clade</taxon>
        <taxon>Coffeeae</taxon>
        <taxon>Coffea</taxon>
    </lineage>
</organism>
<keyword evidence="3" id="KW-1185">Reference proteome</keyword>
<proteinExistence type="predicted"/>
<evidence type="ECO:0000256" key="2">
    <source>
        <dbReference type="SAM" id="Phobius"/>
    </source>
</evidence>
<accession>A0A6P6VHS5</accession>
<keyword evidence="2" id="KW-0812">Transmembrane</keyword>
<protein>
    <recommendedName>
        <fullName evidence="5">Transmembrane protein</fullName>
    </recommendedName>
</protein>
<evidence type="ECO:0000313" key="4">
    <source>
        <dbReference type="RefSeq" id="XP_027102604.2"/>
    </source>
</evidence>
<evidence type="ECO:0008006" key="5">
    <source>
        <dbReference type="Google" id="ProtNLM"/>
    </source>
</evidence>
<dbReference type="PANTHER" id="PTHR36789">
    <property type="entry name" value="TRANSMEMBRANE PROTEIN"/>
    <property type="match status" value="1"/>
</dbReference>
<evidence type="ECO:0000256" key="1">
    <source>
        <dbReference type="SAM" id="MobiDB-lite"/>
    </source>
</evidence>
<dbReference type="AlphaFoldDB" id="A0A6P6VHS5"/>
<feature type="compositionally biased region" description="Polar residues" evidence="1">
    <location>
        <begin position="75"/>
        <end position="85"/>
    </location>
</feature>
<reference evidence="4" key="2">
    <citation type="submission" date="2025-08" db="UniProtKB">
        <authorList>
            <consortium name="RefSeq"/>
        </authorList>
    </citation>
    <scope>IDENTIFICATION</scope>
    <source>
        <tissue evidence="4">Leaves</tissue>
    </source>
</reference>
<keyword evidence="2" id="KW-1133">Transmembrane helix</keyword>
<dbReference type="Proteomes" id="UP001652660">
    <property type="component" value="Chromosome 2c"/>
</dbReference>
<name>A0A6P6VHS5_COFAR</name>
<dbReference type="PANTHER" id="PTHR36789:SF1">
    <property type="entry name" value="TRANSMEMBRANE PROTEIN"/>
    <property type="match status" value="1"/>
</dbReference>
<feature type="transmembrane region" description="Helical" evidence="2">
    <location>
        <begin position="127"/>
        <end position="160"/>
    </location>
</feature>
<dbReference type="RefSeq" id="XP_027102604.2">
    <property type="nucleotide sequence ID" value="XM_027246803.2"/>
</dbReference>